<name>A0A0A9XU56_LYGHE</name>
<dbReference type="EMBL" id="GBHO01019372">
    <property type="protein sequence ID" value="JAG24232.1"/>
    <property type="molecule type" value="Transcribed_RNA"/>
</dbReference>
<dbReference type="AlphaFoldDB" id="A0A0A9XU56"/>
<organism evidence="1">
    <name type="scientific">Lygus hesperus</name>
    <name type="common">Western plant bug</name>
    <dbReference type="NCBI Taxonomy" id="30085"/>
    <lineage>
        <taxon>Eukaryota</taxon>
        <taxon>Metazoa</taxon>
        <taxon>Ecdysozoa</taxon>
        <taxon>Arthropoda</taxon>
        <taxon>Hexapoda</taxon>
        <taxon>Insecta</taxon>
        <taxon>Pterygota</taxon>
        <taxon>Neoptera</taxon>
        <taxon>Paraneoptera</taxon>
        <taxon>Hemiptera</taxon>
        <taxon>Heteroptera</taxon>
        <taxon>Panheteroptera</taxon>
        <taxon>Cimicomorpha</taxon>
        <taxon>Miridae</taxon>
        <taxon>Mirini</taxon>
        <taxon>Lygus</taxon>
    </lineage>
</organism>
<protein>
    <submittedName>
        <fullName evidence="1">Periplasmic nitrate reductase</fullName>
    </submittedName>
</protein>
<reference evidence="1" key="1">
    <citation type="journal article" date="2014" name="PLoS ONE">
        <title>Transcriptome-Based Identification of ABC Transporters in the Western Tarnished Plant Bug Lygus hesperus.</title>
        <authorList>
            <person name="Hull J.J."/>
            <person name="Chaney K."/>
            <person name="Geib S.M."/>
            <person name="Fabrick J.A."/>
            <person name="Brent C.S."/>
            <person name="Walsh D."/>
            <person name="Lavine L.C."/>
        </authorList>
    </citation>
    <scope>NUCLEOTIDE SEQUENCE</scope>
</reference>
<reference evidence="1" key="2">
    <citation type="submission" date="2014-07" db="EMBL/GenBank/DDBJ databases">
        <authorList>
            <person name="Hull J."/>
        </authorList>
    </citation>
    <scope>NUCLEOTIDE SEQUENCE</scope>
</reference>
<proteinExistence type="predicted"/>
<gene>
    <name evidence="1" type="primary">napA_0</name>
    <name evidence="1" type="ORF">CM83_105672</name>
</gene>
<accession>A0A0A9XU56</accession>
<evidence type="ECO:0000313" key="1">
    <source>
        <dbReference type="EMBL" id="JAG24232.1"/>
    </source>
</evidence>
<feature type="non-terminal residue" evidence="1">
    <location>
        <position position="1"/>
    </location>
</feature>
<sequence length="107" mass="11719">NTYFLQSIGNCEPQRLTEVFPQGRIPSAPKVRKPVLHHPQDRLHGNPMPSQFPLSALQRHQLQPPSRVEWGTPTPAFGRGGGDWLPSGKAASIVSALVRFNSGPFAT</sequence>